<gene>
    <name evidence="5" type="ORF">N8I74_14025</name>
</gene>
<evidence type="ECO:0000313" key="6">
    <source>
        <dbReference type="Proteomes" id="UP001061302"/>
    </source>
</evidence>
<evidence type="ECO:0000259" key="3">
    <source>
        <dbReference type="PROSITE" id="PS50110"/>
    </source>
</evidence>
<evidence type="ECO:0000256" key="2">
    <source>
        <dbReference type="SAM" id="Coils"/>
    </source>
</evidence>
<evidence type="ECO:0000313" key="5">
    <source>
        <dbReference type="EMBL" id="UXY14427.1"/>
    </source>
</evidence>
<name>A0ABY6DJC0_9NEIS</name>
<accession>A0ABY6DJC0</accession>
<feature type="coiled-coil region" evidence="2">
    <location>
        <begin position="136"/>
        <end position="192"/>
    </location>
</feature>
<dbReference type="PANTHER" id="PTHR45228">
    <property type="entry name" value="CYCLIC DI-GMP PHOSPHODIESTERASE TM_0186-RELATED"/>
    <property type="match status" value="1"/>
</dbReference>
<dbReference type="RefSeq" id="WP_263123726.1">
    <property type="nucleotide sequence ID" value="NZ_CP106753.1"/>
</dbReference>
<dbReference type="SUPFAM" id="SSF109604">
    <property type="entry name" value="HD-domain/PDEase-like"/>
    <property type="match status" value="1"/>
</dbReference>
<sequence>MELDLDTLLQSSGQEEPALTVLCVDDESNILSALRRLFRSRYQVLTAESGPAGLALLEQQRVDLIISDMRMPGMNGAEFLAQALQRWPEVERILLTGYADIHSTIEAINRARISRYISKPWDDDEMLRIVDEALAVKRLQREQARLHRLVERQNAELKALNASLEDKVRERTAELQQTMGQLNEAHDKLKKSFITSIRVFSNLIEMREGKLAGHARKVADLARQIAQQLELGESDIQDITVASLLHGIGKIGLPDALLAKPYVQMTLEERNTYGKHPAKAQAALMALEQLHTAARLIRSQHERFDGLGFPDRLAGMQIPLGGRILAIANDFESLLAGALTGKPMERHEAIKNIESGRGKRYDPDVVAAFLAVVGRPDEGTAGGEVEVRSKDLQPGMVLTRDLIAAGVLLLARDYMLDARLIEQIRHFEATDGTRLKLYIQAR</sequence>
<protein>
    <submittedName>
        <fullName evidence="5">Response regulator</fullName>
    </submittedName>
</protein>
<dbReference type="InterPro" id="IPR003607">
    <property type="entry name" value="HD/PDEase_dom"/>
</dbReference>
<dbReference type="Gene3D" id="3.40.50.2300">
    <property type="match status" value="1"/>
</dbReference>
<dbReference type="EMBL" id="CP106753">
    <property type="protein sequence ID" value="UXY14427.1"/>
    <property type="molecule type" value="Genomic_DNA"/>
</dbReference>
<dbReference type="InterPro" id="IPR011006">
    <property type="entry name" value="CheY-like_superfamily"/>
</dbReference>
<feature type="domain" description="HD-GYP" evidence="4">
    <location>
        <begin position="189"/>
        <end position="385"/>
    </location>
</feature>
<keyword evidence="1" id="KW-0597">Phosphoprotein</keyword>
<dbReference type="Pfam" id="PF13487">
    <property type="entry name" value="HD_5"/>
    <property type="match status" value="1"/>
</dbReference>
<dbReference type="PROSITE" id="PS51832">
    <property type="entry name" value="HD_GYP"/>
    <property type="match status" value="1"/>
</dbReference>
<feature type="modified residue" description="4-aspartylphosphate" evidence="1">
    <location>
        <position position="68"/>
    </location>
</feature>
<keyword evidence="2" id="KW-0175">Coiled coil</keyword>
<dbReference type="Pfam" id="PF00072">
    <property type="entry name" value="Response_reg"/>
    <property type="match status" value="1"/>
</dbReference>
<organism evidence="5 6">
    <name type="scientific">Chitiniphilus purpureus</name>
    <dbReference type="NCBI Taxonomy" id="2981137"/>
    <lineage>
        <taxon>Bacteria</taxon>
        <taxon>Pseudomonadati</taxon>
        <taxon>Pseudomonadota</taxon>
        <taxon>Betaproteobacteria</taxon>
        <taxon>Neisseriales</taxon>
        <taxon>Chitinibacteraceae</taxon>
        <taxon>Chitiniphilus</taxon>
    </lineage>
</organism>
<dbReference type="Proteomes" id="UP001061302">
    <property type="component" value="Chromosome"/>
</dbReference>
<dbReference type="InterPro" id="IPR037522">
    <property type="entry name" value="HD_GYP_dom"/>
</dbReference>
<keyword evidence="6" id="KW-1185">Reference proteome</keyword>
<reference evidence="5" key="1">
    <citation type="submission" date="2022-10" db="EMBL/GenBank/DDBJ databases">
        <title>Chitiniphilus purpureus sp. nov., a novel chitin-degrading bacterium isolated from crawfish pond sediment.</title>
        <authorList>
            <person name="Li K."/>
        </authorList>
    </citation>
    <scope>NUCLEOTIDE SEQUENCE</scope>
    <source>
        <strain evidence="5">CD1</strain>
    </source>
</reference>
<dbReference type="SMART" id="SM00448">
    <property type="entry name" value="REC"/>
    <property type="match status" value="1"/>
</dbReference>
<dbReference type="InterPro" id="IPR001789">
    <property type="entry name" value="Sig_transdc_resp-reg_receiver"/>
</dbReference>
<dbReference type="PROSITE" id="PS50110">
    <property type="entry name" value="RESPONSE_REGULATORY"/>
    <property type="match status" value="1"/>
</dbReference>
<dbReference type="PANTHER" id="PTHR45228:SF8">
    <property type="entry name" value="TWO-COMPONENT RESPONSE REGULATOR-RELATED"/>
    <property type="match status" value="1"/>
</dbReference>
<evidence type="ECO:0000259" key="4">
    <source>
        <dbReference type="PROSITE" id="PS51832"/>
    </source>
</evidence>
<dbReference type="SUPFAM" id="SSF52172">
    <property type="entry name" value="CheY-like"/>
    <property type="match status" value="1"/>
</dbReference>
<feature type="domain" description="Response regulatory" evidence="3">
    <location>
        <begin position="20"/>
        <end position="134"/>
    </location>
</feature>
<dbReference type="InterPro" id="IPR052020">
    <property type="entry name" value="Cyclic_di-GMP/3'3'-cGAMP_PDE"/>
</dbReference>
<proteinExistence type="predicted"/>
<dbReference type="Gene3D" id="1.10.3210.10">
    <property type="entry name" value="Hypothetical protein af1432"/>
    <property type="match status" value="1"/>
</dbReference>
<dbReference type="CDD" id="cd00077">
    <property type="entry name" value="HDc"/>
    <property type="match status" value="1"/>
</dbReference>
<evidence type="ECO:0000256" key="1">
    <source>
        <dbReference type="PROSITE-ProRule" id="PRU00169"/>
    </source>
</evidence>
<dbReference type="CDD" id="cd17569">
    <property type="entry name" value="REC_HupR-like"/>
    <property type="match status" value="1"/>
</dbReference>